<dbReference type="Gene3D" id="2.30.130.60">
    <property type="match status" value="1"/>
</dbReference>
<keyword evidence="5 6" id="KW-0694">RNA-binding</keyword>
<dbReference type="InterPro" id="IPR029063">
    <property type="entry name" value="SAM-dependent_MTases_sf"/>
</dbReference>
<accession>E4T0C8</accession>
<dbReference type="PRINTS" id="PR02008">
    <property type="entry name" value="RCMTFAMILY"/>
</dbReference>
<dbReference type="eggNOG" id="COG0144">
    <property type="taxonomic scope" value="Bacteria"/>
</dbReference>
<dbReference type="Pfam" id="PF01189">
    <property type="entry name" value="Methyltr_RsmB-F"/>
    <property type="match status" value="1"/>
</dbReference>
<evidence type="ECO:0000256" key="3">
    <source>
        <dbReference type="ARBA" id="ARBA00022679"/>
    </source>
</evidence>
<protein>
    <submittedName>
        <fullName evidence="8">Fmu (Sun) domain protein</fullName>
    </submittedName>
</protein>
<keyword evidence="1" id="KW-0963">Cytoplasm</keyword>
<dbReference type="EMBL" id="CP002345">
    <property type="protein sequence ID" value="ADQ78287.1"/>
    <property type="molecule type" value="Genomic_DNA"/>
</dbReference>
<feature type="active site" description="Nucleophile" evidence="6">
    <location>
        <position position="224"/>
    </location>
</feature>
<feature type="binding site" evidence="6">
    <location>
        <begin position="103"/>
        <end position="109"/>
    </location>
    <ligand>
        <name>S-adenosyl-L-methionine</name>
        <dbReference type="ChEBI" id="CHEBI:59789"/>
    </ligand>
</feature>
<dbReference type="InterPro" id="IPR049560">
    <property type="entry name" value="MeTrfase_RsmB-F_NOP2_cat"/>
</dbReference>
<evidence type="ECO:0000256" key="5">
    <source>
        <dbReference type="ARBA" id="ARBA00022884"/>
    </source>
</evidence>
<dbReference type="AlphaFoldDB" id="E4T0C8"/>
<evidence type="ECO:0000256" key="1">
    <source>
        <dbReference type="ARBA" id="ARBA00022490"/>
    </source>
</evidence>
<dbReference type="GO" id="GO:0008173">
    <property type="term" value="F:RNA methyltransferase activity"/>
    <property type="evidence" value="ECO:0007669"/>
    <property type="project" value="InterPro"/>
</dbReference>
<evidence type="ECO:0000256" key="4">
    <source>
        <dbReference type="ARBA" id="ARBA00022691"/>
    </source>
</evidence>
<dbReference type="InterPro" id="IPR001678">
    <property type="entry name" value="MeTrfase_RsmB-F_NOP2_dom"/>
</dbReference>
<organism evidence="8 9">
    <name type="scientific">Paludibacter propionicigenes (strain DSM 17365 / JCM 13257 / WB4)</name>
    <dbReference type="NCBI Taxonomy" id="694427"/>
    <lineage>
        <taxon>Bacteria</taxon>
        <taxon>Pseudomonadati</taxon>
        <taxon>Bacteroidota</taxon>
        <taxon>Bacteroidia</taxon>
        <taxon>Bacteroidales</taxon>
        <taxon>Paludibacteraceae</taxon>
        <taxon>Paludibacter</taxon>
    </lineage>
</organism>
<dbReference type="PANTHER" id="PTHR22807:SF30">
    <property type="entry name" value="28S RRNA (CYTOSINE(4447)-C(5))-METHYLTRANSFERASE-RELATED"/>
    <property type="match status" value="1"/>
</dbReference>
<dbReference type="SUPFAM" id="SSF53335">
    <property type="entry name" value="S-adenosyl-L-methionine-dependent methyltransferases"/>
    <property type="match status" value="1"/>
</dbReference>
<comment type="caution">
    <text evidence="6">Lacks conserved residue(s) required for the propagation of feature annotation.</text>
</comment>
<dbReference type="InterPro" id="IPR031341">
    <property type="entry name" value="Methyltr_RsmF_N"/>
</dbReference>
<feature type="binding site" evidence="6">
    <location>
        <position position="127"/>
    </location>
    <ligand>
        <name>S-adenosyl-L-methionine</name>
        <dbReference type="ChEBI" id="CHEBI:59789"/>
    </ligand>
</feature>
<proteinExistence type="inferred from homology"/>
<dbReference type="InterPro" id="IPR023267">
    <property type="entry name" value="RCMT"/>
</dbReference>
<evidence type="ECO:0000313" key="9">
    <source>
        <dbReference type="Proteomes" id="UP000008718"/>
    </source>
</evidence>
<dbReference type="HOGENOM" id="CLU_005316_6_0_10"/>
<evidence type="ECO:0000256" key="2">
    <source>
        <dbReference type="ARBA" id="ARBA00022603"/>
    </source>
</evidence>
<sequence>MTLPEAFIKRTTELLGDNFGALEKALGETPPTSIRVNNKMDYAPSKNQVPWCETGYYLDERPLFTADPLFHAGVYYVQEASSMFLQQAVMQHFKEARTVLDLCAAPGGKSTLLSQALSENSLLVSNEIIRSRAYILAENLIKWGNPNVVVTNNEPKDFSNLPGFFDAVVVDAPCSGEGMFRKDAGAIDEWSEYNVSLCATRQREILSSVWDSLKEDGILVYSTCTFNREENENNVCWICEELGADLLKIDLQANSDIISSDYGYRFYPHKTKGEGFFISVVRKTSQTNKTSNKIKTDKKGIKIVALNNIPTISLTDTNNWTIINDNNRLNAFSTDRLNDYLLINKQLKCMQSGLLLGEIKGTDFIPSASVALSKRLDKESVETVEVDLNTAILFLKKEAIFLPDSKRGYLLVCYRGQALGWLKNMGNRCNNLYPQEWRIRMKL</sequence>
<keyword evidence="9" id="KW-1185">Reference proteome</keyword>
<gene>
    <name evidence="8" type="ordered locus">Palpr_0125</name>
</gene>
<evidence type="ECO:0000256" key="6">
    <source>
        <dbReference type="PROSITE-ProRule" id="PRU01023"/>
    </source>
</evidence>
<keyword evidence="2 6" id="KW-0489">Methyltransferase</keyword>
<dbReference type="CDD" id="cd02440">
    <property type="entry name" value="AdoMet_MTases"/>
    <property type="match status" value="1"/>
</dbReference>
<dbReference type="GO" id="GO:0001510">
    <property type="term" value="P:RNA methylation"/>
    <property type="evidence" value="ECO:0007669"/>
    <property type="project" value="InterPro"/>
</dbReference>
<feature type="domain" description="SAM-dependent MTase RsmB/NOP-type" evidence="7">
    <location>
        <begin position="1"/>
        <end position="284"/>
    </location>
</feature>
<keyword evidence="4 6" id="KW-0949">S-adenosyl-L-methionine</keyword>
<dbReference type="GO" id="GO:0003723">
    <property type="term" value="F:RNA binding"/>
    <property type="evidence" value="ECO:0007669"/>
    <property type="project" value="UniProtKB-UniRule"/>
</dbReference>
<dbReference type="STRING" id="694427.Palpr_0125"/>
<keyword evidence="3 6" id="KW-0808">Transferase</keyword>
<dbReference type="PROSITE" id="PS51686">
    <property type="entry name" value="SAM_MT_RSMB_NOP"/>
    <property type="match status" value="1"/>
</dbReference>
<dbReference type="Pfam" id="PF17125">
    <property type="entry name" value="Methyltr_RsmF_N"/>
    <property type="match status" value="1"/>
</dbReference>
<comment type="similarity">
    <text evidence="6">Belongs to the class I-like SAM-binding methyltransferase superfamily. RsmB/NOP family.</text>
</comment>
<reference key="1">
    <citation type="submission" date="2010-11" db="EMBL/GenBank/DDBJ databases">
        <title>The complete genome of Paludibacter propionicigenes DSM 17365.</title>
        <authorList>
            <consortium name="US DOE Joint Genome Institute (JGI-PGF)"/>
            <person name="Lucas S."/>
            <person name="Copeland A."/>
            <person name="Lapidus A."/>
            <person name="Bruce D."/>
            <person name="Goodwin L."/>
            <person name="Pitluck S."/>
            <person name="Kyrpides N."/>
            <person name="Mavromatis K."/>
            <person name="Ivanova N."/>
            <person name="Munk A.C."/>
            <person name="Brettin T."/>
            <person name="Detter J.C."/>
            <person name="Han C."/>
            <person name="Tapia R."/>
            <person name="Land M."/>
            <person name="Hauser L."/>
            <person name="Markowitz V."/>
            <person name="Cheng J.-F."/>
            <person name="Hugenholtz P."/>
            <person name="Woyke T."/>
            <person name="Wu D."/>
            <person name="Gronow S."/>
            <person name="Wellnitz S."/>
            <person name="Brambilla E."/>
            <person name="Klenk H.-P."/>
            <person name="Eisen J.A."/>
        </authorList>
    </citation>
    <scope>NUCLEOTIDE SEQUENCE</scope>
    <source>
        <strain>WB4</strain>
    </source>
</reference>
<evidence type="ECO:0000259" key="7">
    <source>
        <dbReference type="PROSITE" id="PS51686"/>
    </source>
</evidence>
<evidence type="ECO:0000313" key="8">
    <source>
        <dbReference type="EMBL" id="ADQ78287.1"/>
    </source>
</evidence>
<dbReference type="InterPro" id="IPR027391">
    <property type="entry name" value="Nol1_Nop2_Fmu_2"/>
</dbReference>
<dbReference type="RefSeq" id="WP_013443656.1">
    <property type="nucleotide sequence ID" value="NC_014734.1"/>
</dbReference>
<feature type="binding site" evidence="6">
    <location>
        <position position="171"/>
    </location>
    <ligand>
        <name>S-adenosyl-L-methionine</name>
        <dbReference type="ChEBI" id="CHEBI:59789"/>
    </ligand>
</feature>
<dbReference type="PANTHER" id="PTHR22807">
    <property type="entry name" value="NOP2 YEAST -RELATED NOL1/NOP2/FMU SUN DOMAIN-CONTAINING"/>
    <property type="match status" value="1"/>
</dbReference>
<dbReference type="Gene3D" id="3.30.70.1170">
    <property type="entry name" value="Sun protein, domain 3"/>
    <property type="match status" value="1"/>
</dbReference>
<dbReference type="OrthoDB" id="9810297at2"/>
<dbReference type="Gene3D" id="3.40.50.150">
    <property type="entry name" value="Vaccinia Virus protein VP39"/>
    <property type="match status" value="1"/>
</dbReference>
<dbReference type="eggNOG" id="COG3270">
    <property type="taxonomic scope" value="Bacteria"/>
</dbReference>
<dbReference type="Proteomes" id="UP000008718">
    <property type="component" value="Chromosome"/>
</dbReference>
<dbReference type="KEGG" id="ppn:Palpr_0125"/>
<reference evidence="8 9" key="2">
    <citation type="journal article" date="2011" name="Stand. Genomic Sci.">
        <title>Complete genome sequence of Paludibacter propionicigenes type strain (WB4).</title>
        <authorList>
            <person name="Gronow S."/>
            <person name="Munk C."/>
            <person name="Lapidus A."/>
            <person name="Nolan M."/>
            <person name="Lucas S."/>
            <person name="Hammon N."/>
            <person name="Deshpande S."/>
            <person name="Cheng J.F."/>
            <person name="Tapia R."/>
            <person name="Han C."/>
            <person name="Goodwin L."/>
            <person name="Pitluck S."/>
            <person name="Liolios K."/>
            <person name="Ivanova N."/>
            <person name="Mavromatis K."/>
            <person name="Mikhailova N."/>
            <person name="Pati A."/>
            <person name="Chen A."/>
            <person name="Palaniappan K."/>
            <person name="Land M."/>
            <person name="Hauser L."/>
            <person name="Chang Y.J."/>
            <person name="Jeffries C.D."/>
            <person name="Brambilla E."/>
            <person name="Rohde M."/>
            <person name="Goker M."/>
            <person name="Detter J.C."/>
            <person name="Woyke T."/>
            <person name="Bristow J."/>
            <person name="Eisen J.A."/>
            <person name="Markowitz V."/>
            <person name="Hugenholtz P."/>
            <person name="Kyrpides N.C."/>
            <person name="Klenk H.P."/>
        </authorList>
    </citation>
    <scope>NUCLEOTIDE SEQUENCE [LARGE SCALE GENOMIC DNA]</scope>
    <source>
        <strain evidence="9">DSM 17365 / JCM 13257 / WB4</strain>
    </source>
</reference>
<name>E4T0C8_PALPW</name>
<dbReference type="Pfam" id="PF13636">
    <property type="entry name" value="Methyltranf_PUA"/>
    <property type="match status" value="1"/>
</dbReference>